<organism evidence="2 3">
    <name type="scientific">Nocardioides lentus</name>
    <dbReference type="NCBI Taxonomy" id="338077"/>
    <lineage>
        <taxon>Bacteria</taxon>
        <taxon>Bacillati</taxon>
        <taxon>Actinomycetota</taxon>
        <taxon>Actinomycetes</taxon>
        <taxon>Propionibacteriales</taxon>
        <taxon>Nocardioidaceae</taxon>
        <taxon>Nocardioides</taxon>
    </lineage>
</organism>
<sequence>MALPPRASPWPFAALVAMAAALFLYGTSFRFVPWWAGVLLLLAWLAMLVVTLRLAGPRPRTSAVVPVVAIALWFGAVVGGAAAFGWG</sequence>
<name>A0ABN2PQT4_9ACTN</name>
<dbReference type="RefSeq" id="WP_344008856.1">
    <property type="nucleotide sequence ID" value="NZ_BAAAMY010000012.1"/>
</dbReference>
<keyword evidence="3" id="KW-1185">Reference proteome</keyword>
<keyword evidence="1" id="KW-0812">Transmembrane</keyword>
<feature type="transmembrane region" description="Helical" evidence="1">
    <location>
        <begin position="32"/>
        <end position="52"/>
    </location>
</feature>
<evidence type="ECO:0000313" key="3">
    <source>
        <dbReference type="Proteomes" id="UP001501612"/>
    </source>
</evidence>
<feature type="transmembrane region" description="Helical" evidence="1">
    <location>
        <begin position="64"/>
        <end position="86"/>
    </location>
</feature>
<dbReference type="Proteomes" id="UP001501612">
    <property type="component" value="Unassembled WGS sequence"/>
</dbReference>
<gene>
    <name evidence="2" type="ORF">GCM10009737_34070</name>
</gene>
<reference evidence="2 3" key="1">
    <citation type="journal article" date="2019" name="Int. J. Syst. Evol. Microbiol.">
        <title>The Global Catalogue of Microorganisms (GCM) 10K type strain sequencing project: providing services to taxonomists for standard genome sequencing and annotation.</title>
        <authorList>
            <consortium name="The Broad Institute Genomics Platform"/>
            <consortium name="The Broad Institute Genome Sequencing Center for Infectious Disease"/>
            <person name="Wu L."/>
            <person name="Ma J."/>
        </authorList>
    </citation>
    <scope>NUCLEOTIDE SEQUENCE [LARGE SCALE GENOMIC DNA]</scope>
    <source>
        <strain evidence="2 3">JCM 14046</strain>
    </source>
</reference>
<evidence type="ECO:0008006" key="4">
    <source>
        <dbReference type="Google" id="ProtNLM"/>
    </source>
</evidence>
<keyword evidence="1" id="KW-0472">Membrane</keyword>
<evidence type="ECO:0000313" key="2">
    <source>
        <dbReference type="EMBL" id="GAA1929366.1"/>
    </source>
</evidence>
<comment type="caution">
    <text evidence="2">The sequence shown here is derived from an EMBL/GenBank/DDBJ whole genome shotgun (WGS) entry which is preliminary data.</text>
</comment>
<proteinExistence type="predicted"/>
<feature type="transmembrane region" description="Helical" evidence="1">
    <location>
        <begin position="7"/>
        <end position="26"/>
    </location>
</feature>
<dbReference type="EMBL" id="BAAAMY010000012">
    <property type="protein sequence ID" value="GAA1929366.1"/>
    <property type="molecule type" value="Genomic_DNA"/>
</dbReference>
<keyword evidence="1" id="KW-1133">Transmembrane helix</keyword>
<evidence type="ECO:0000256" key="1">
    <source>
        <dbReference type="SAM" id="Phobius"/>
    </source>
</evidence>
<protein>
    <recommendedName>
        <fullName evidence="4">DUF4175 domain-containing protein</fullName>
    </recommendedName>
</protein>
<accession>A0ABN2PQT4</accession>